<evidence type="ECO:0000313" key="3">
    <source>
        <dbReference type="Proteomes" id="UP000198951"/>
    </source>
</evidence>
<feature type="transmembrane region" description="Helical" evidence="1">
    <location>
        <begin position="6"/>
        <end position="24"/>
    </location>
</feature>
<evidence type="ECO:0000313" key="2">
    <source>
        <dbReference type="EMBL" id="SEA98724.1"/>
    </source>
</evidence>
<keyword evidence="1" id="KW-0812">Transmembrane</keyword>
<proteinExistence type="predicted"/>
<evidence type="ECO:0000256" key="1">
    <source>
        <dbReference type="SAM" id="Phobius"/>
    </source>
</evidence>
<keyword evidence="3" id="KW-1185">Reference proteome</keyword>
<gene>
    <name evidence="2" type="ORF">SAMN05443667_11443</name>
</gene>
<sequence length="43" mass="4788">MTDFIPYFAGIITLLFGVAFAYALTSTSEKDAELEKKIKDSKL</sequence>
<dbReference type="Proteomes" id="UP000198951">
    <property type="component" value="Unassembled WGS sequence"/>
</dbReference>
<keyword evidence="1" id="KW-0472">Membrane</keyword>
<dbReference type="EMBL" id="FNRD01000014">
    <property type="protein sequence ID" value="SEA98724.1"/>
    <property type="molecule type" value="Genomic_DNA"/>
</dbReference>
<name>A0A1H4FN50_9FLAO</name>
<dbReference type="RefSeq" id="WP_262488538.1">
    <property type="nucleotide sequence ID" value="NZ_FNRD01000014.1"/>
</dbReference>
<dbReference type="AlphaFoldDB" id="A0A1H4FN50"/>
<accession>A0A1H4FN50</accession>
<organism evidence="2 3">
    <name type="scientific">Flavobacterium gillisiae</name>
    <dbReference type="NCBI Taxonomy" id="150146"/>
    <lineage>
        <taxon>Bacteria</taxon>
        <taxon>Pseudomonadati</taxon>
        <taxon>Bacteroidota</taxon>
        <taxon>Flavobacteriia</taxon>
        <taxon>Flavobacteriales</taxon>
        <taxon>Flavobacteriaceae</taxon>
        <taxon>Flavobacterium</taxon>
    </lineage>
</organism>
<protein>
    <submittedName>
        <fullName evidence="2">Uncharacterized protein</fullName>
    </submittedName>
</protein>
<reference evidence="3" key="1">
    <citation type="submission" date="2016-10" db="EMBL/GenBank/DDBJ databases">
        <authorList>
            <person name="Varghese N."/>
            <person name="Submissions S."/>
        </authorList>
    </citation>
    <scope>NUCLEOTIDE SEQUENCE [LARGE SCALE GENOMIC DNA]</scope>
    <source>
        <strain evidence="3">DSM 22376</strain>
    </source>
</reference>
<keyword evidence="1" id="KW-1133">Transmembrane helix</keyword>
<dbReference type="STRING" id="150146.SAMN05443667_11443"/>